<protein>
    <recommendedName>
        <fullName evidence="3">Addiction module antitoxin RelB</fullName>
    </recommendedName>
</protein>
<sequence length="70" mass="8378">MSVAELKGELLRMIEHETDMDVLQLMRQLLQKKHNEAAYREELIRRTLISEEDIKNGRLFTPEEAIKRIR</sequence>
<comment type="caution">
    <text evidence="1">The sequence shown here is derived from an EMBL/GenBank/DDBJ whole genome shotgun (WGS) entry which is preliminary data.</text>
</comment>
<evidence type="ECO:0008006" key="3">
    <source>
        <dbReference type="Google" id="ProtNLM"/>
    </source>
</evidence>
<dbReference type="Proteomes" id="UP000613030">
    <property type="component" value="Unassembled WGS sequence"/>
</dbReference>
<dbReference type="EMBL" id="JAERRB010000002">
    <property type="protein sequence ID" value="MBL0740858.1"/>
    <property type="molecule type" value="Genomic_DNA"/>
</dbReference>
<evidence type="ECO:0000313" key="1">
    <source>
        <dbReference type="EMBL" id="MBL0740858.1"/>
    </source>
</evidence>
<name>A0ABS1KNF3_9BACT</name>
<reference evidence="1 2" key="1">
    <citation type="submission" date="2021-01" db="EMBL/GenBank/DDBJ databases">
        <title>Chryseolinea sp. Jin1 Genome sequencing and assembly.</title>
        <authorList>
            <person name="Kim I."/>
        </authorList>
    </citation>
    <scope>NUCLEOTIDE SEQUENCE [LARGE SCALE GENOMIC DNA]</scope>
    <source>
        <strain evidence="1 2">Jin1</strain>
    </source>
</reference>
<organism evidence="1 2">
    <name type="scientific">Chryseolinea lacunae</name>
    <dbReference type="NCBI Taxonomy" id="2801331"/>
    <lineage>
        <taxon>Bacteria</taxon>
        <taxon>Pseudomonadati</taxon>
        <taxon>Bacteroidota</taxon>
        <taxon>Cytophagia</taxon>
        <taxon>Cytophagales</taxon>
        <taxon>Fulvivirgaceae</taxon>
        <taxon>Chryseolinea</taxon>
    </lineage>
</organism>
<proteinExistence type="predicted"/>
<evidence type="ECO:0000313" key="2">
    <source>
        <dbReference type="Proteomes" id="UP000613030"/>
    </source>
</evidence>
<gene>
    <name evidence="1" type="ORF">JI741_06485</name>
</gene>
<accession>A0ABS1KNF3</accession>
<dbReference type="RefSeq" id="WP_202008233.1">
    <property type="nucleotide sequence ID" value="NZ_JAERRB010000002.1"/>
</dbReference>
<keyword evidence="2" id="KW-1185">Reference proteome</keyword>